<feature type="region of interest" description="Disordered" evidence="1">
    <location>
        <begin position="1"/>
        <end position="50"/>
    </location>
</feature>
<evidence type="ECO:0000313" key="2">
    <source>
        <dbReference type="EMBL" id="ACN91312.1"/>
    </source>
</evidence>
<proteinExistence type="evidence at transcript level"/>
<sequence>QKVVALFTQRQQRKSSRQPRDQSVSQPGVNRIKQKPKKKKKDPRAKPTAV</sequence>
<protein>
    <submittedName>
        <fullName evidence="2">MIP09806p</fullName>
    </submittedName>
</protein>
<dbReference type="AlphaFoldDB" id="C0PVC4"/>
<dbReference type="EMBL" id="BT072980">
    <property type="protein sequence ID" value="ACN91312.1"/>
    <property type="molecule type" value="mRNA"/>
</dbReference>
<feature type="non-terminal residue" evidence="2">
    <location>
        <position position="1"/>
    </location>
</feature>
<reference evidence="2" key="1">
    <citation type="submission" date="2009-03" db="EMBL/GenBank/DDBJ databases">
        <authorList>
            <person name="Carlson J."/>
            <person name="Booth B."/>
            <person name="Frise E."/>
            <person name="Sandler J."/>
            <person name="Wan K."/>
            <person name="Yu C."/>
            <person name="Celniker S."/>
        </authorList>
    </citation>
    <scope>NUCLEOTIDE SEQUENCE</scope>
</reference>
<feature type="compositionally biased region" description="Basic residues" evidence="1">
    <location>
        <begin position="32"/>
        <end position="43"/>
    </location>
</feature>
<name>C0PVC4_DROME</name>
<evidence type="ECO:0000256" key="1">
    <source>
        <dbReference type="SAM" id="MobiDB-lite"/>
    </source>
</evidence>
<organism evidence="2">
    <name type="scientific">Drosophila melanogaster</name>
    <name type="common">Fruit fly</name>
    <dbReference type="NCBI Taxonomy" id="7227"/>
    <lineage>
        <taxon>Eukaryota</taxon>
        <taxon>Metazoa</taxon>
        <taxon>Ecdysozoa</taxon>
        <taxon>Arthropoda</taxon>
        <taxon>Hexapoda</taxon>
        <taxon>Insecta</taxon>
        <taxon>Pterygota</taxon>
        <taxon>Neoptera</taxon>
        <taxon>Endopterygota</taxon>
        <taxon>Diptera</taxon>
        <taxon>Brachycera</taxon>
        <taxon>Muscomorpha</taxon>
        <taxon>Ephydroidea</taxon>
        <taxon>Drosophilidae</taxon>
        <taxon>Drosophila</taxon>
        <taxon>Sophophora</taxon>
    </lineage>
</organism>
<accession>C0PVC4</accession>